<reference evidence="1 2" key="1">
    <citation type="submission" date="2014-04" db="EMBL/GenBank/DDBJ databases">
        <title>Genome assembly of Hyalangium minutum DSM 14724.</title>
        <authorList>
            <person name="Sharma G."/>
            <person name="Subramanian S."/>
        </authorList>
    </citation>
    <scope>NUCLEOTIDE SEQUENCE [LARGE SCALE GENOMIC DNA]</scope>
    <source>
        <strain evidence="1 2">DSM 14724</strain>
    </source>
</reference>
<dbReference type="OrthoDB" id="5495319at2"/>
<dbReference type="PROSITE" id="PS51257">
    <property type="entry name" value="PROKAR_LIPOPROTEIN"/>
    <property type="match status" value="1"/>
</dbReference>
<organism evidence="1 2">
    <name type="scientific">Hyalangium minutum</name>
    <dbReference type="NCBI Taxonomy" id="394096"/>
    <lineage>
        <taxon>Bacteria</taxon>
        <taxon>Pseudomonadati</taxon>
        <taxon>Myxococcota</taxon>
        <taxon>Myxococcia</taxon>
        <taxon>Myxococcales</taxon>
        <taxon>Cystobacterineae</taxon>
        <taxon>Archangiaceae</taxon>
        <taxon>Hyalangium</taxon>
    </lineage>
</organism>
<evidence type="ECO:0000313" key="2">
    <source>
        <dbReference type="Proteomes" id="UP000028725"/>
    </source>
</evidence>
<evidence type="ECO:0008006" key="3">
    <source>
        <dbReference type="Google" id="ProtNLM"/>
    </source>
</evidence>
<dbReference type="EMBL" id="JMCB01000021">
    <property type="protein sequence ID" value="KFE62540.1"/>
    <property type="molecule type" value="Genomic_DNA"/>
</dbReference>
<dbReference type="STRING" id="394096.DB31_3974"/>
<accession>A0A085W4C7</accession>
<dbReference type="RefSeq" id="WP_157232364.1">
    <property type="nucleotide sequence ID" value="NZ_JMCB01000021.1"/>
</dbReference>
<sequence length="374" mass="38091">MNRFGPLALLLLLAACSDTQGGAACREPSDCGAPAEAYRCDADSRACLCRTDAACAPGELCNPAGFCQPRAGCEKNADCTDPAFFCDTSTGTCLARGRCTTDLHCEAGEVCDASRAACEEGCRSAGDCPGTACRCGDAACVCDAVDEAGRAACAVGVCDAAFCASERDCAFGERCGTPAGESRARCYSDADPLRRPYCASCNYGGGIQVCGRGANYCLVETAPGGGSFCGVDCSGGQVCPNGYQCADVVVAYSRSRCRTDAECSPDPSLPCHEDGDCPHGGGCVKGLGEQVGACAGRCDVAEGDVLGYCSCLLDTDCAQGTCSQGSCTLSRKPCVTDGDCRPVRCVDLRGVGGCLIGQNCAPDEGLTCNEVVPR</sequence>
<dbReference type="Proteomes" id="UP000028725">
    <property type="component" value="Unassembled WGS sequence"/>
</dbReference>
<protein>
    <recommendedName>
        <fullName evidence="3">Dickkopf N-terminal cysteine-rich domain-containing protein</fullName>
    </recommendedName>
</protein>
<dbReference type="AlphaFoldDB" id="A0A085W4C7"/>
<name>A0A085W4C7_9BACT</name>
<proteinExistence type="predicted"/>
<evidence type="ECO:0000313" key="1">
    <source>
        <dbReference type="EMBL" id="KFE62540.1"/>
    </source>
</evidence>
<keyword evidence="2" id="KW-1185">Reference proteome</keyword>
<gene>
    <name evidence="1" type="ORF">DB31_3974</name>
</gene>
<comment type="caution">
    <text evidence="1">The sequence shown here is derived from an EMBL/GenBank/DDBJ whole genome shotgun (WGS) entry which is preliminary data.</text>
</comment>